<reference evidence="2" key="1">
    <citation type="submission" date="2021-03" db="EMBL/GenBank/DDBJ databases">
        <authorList>
            <person name="Bekaert M."/>
        </authorList>
    </citation>
    <scope>NUCLEOTIDE SEQUENCE</scope>
</reference>
<keyword evidence="3" id="KW-1185">Reference proteome</keyword>
<evidence type="ECO:0000313" key="2">
    <source>
        <dbReference type="EMBL" id="CAG2245185.1"/>
    </source>
</evidence>
<feature type="chain" id="PRO_5035734620" description="Secreted protein" evidence="1">
    <location>
        <begin position="22"/>
        <end position="181"/>
    </location>
</feature>
<dbReference type="EMBL" id="CAJPWZ010002762">
    <property type="protein sequence ID" value="CAG2245185.1"/>
    <property type="molecule type" value="Genomic_DNA"/>
</dbReference>
<evidence type="ECO:0000313" key="3">
    <source>
        <dbReference type="Proteomes" id="UP000683360"/>
    </source>
</evidence>
<gene>
    <name evidence="2" type="ORF">MEDL_57220</name>
</gene>
<dbReference type="OrthoDB" id="6117289at2759"/>
<proteinExistence type="predicted"/>
<feature type="signal peptide" evidence="1">
    <location>
        <begin position="1"/>
        <end position="21"/>
    </location>
</feature>
<protein>
    <recommendedName>
        <fullName evidence="4">Secreted protein</fullName>
    </recommendedName>
</protein>
<sequence length="181" mass="20709">MSRSSIFFVLLFPLLFVLVDSLCNFPCAVREKQTFTSQFGTFKFCRYNSSYLIRSRGSKQERQECYMRSGPFTVLSRNGNQYQCVKEVELSGKITWVYESKFRTYKHPPTVCAICSPKYMRPIVYVAMGCNRPMNCPITDRRDVPCQGCEKYDDGQCCGIPLPPPPPVQAWAYAHASAGFK</sequence>
<evidence type="ECO:0008006" key="4">
    <source>
        <dbReference type="Google" id="ProtNLM"/>
    </source>
</evidence>
<organism evidence="2 3">
    <name type="scientific">Mytilus edulis</name>
    <name type="common">Blue mussel</name>
    <dbReference type="NCBI Taxonomy" id="6550"/>
    <lineage>
        <taxon>Eukaryota</taxon>
        <taxon>Metazoa</taxon>
        <taxon>Spiralia</taxon>
        <taxon>Lophotrochozoa</taxon>
        <taxon>Mollusca</taxon>
        <taxon>Bivalvia</taxon>
        <taxon>Autobranchia</taxon>
        <taxon>Pteriomorphia</taxon>
        <taxon>Mytilida</taxon>
        <taxon>Mytiloidea</taxon>
        <taxon>Mytilidae</taxon>
        <taxon>Mytilinae</taxon>
        <taxon>Mytilus</taxon>
    </lineage>
</organism>
<name>A0A8S3UQY7_MYTED</name>
<dbReference type="AlphaFoldDB" id="A0A8S3UQY7"/>
<dbReference type="Proteomes" id="UP000683360">
    <property type="component" value="Unassembled WGS sequence"/>
</dbReference>
<keyword evidence="1" id="KW-0732">Signal</keyword>
<accession>A0A8S3UQY7</accession>
<comment type="caution">
    <text evidence="2">The sequence shown here is derived from an EMBL/GenBank/DDBJ whole genome shotgun (WGS) entry which is preliminary data.</text>
</comment>
<evidence type="ECO:0000256" key="1">
    <source>
        <dbReference type="SAM" id="SignalP"/>
    </source>
</evidence>